<dbReference type="PROSITE" id="PS00397">
    <property type="entry name" value="RECOMBINASES_1"/>
    <property type="match status" value="1"/>
</dbReference>
<name>A0A6V8LXD2_9BACT</name>
<evidence type="ECO:0000256" key="5">
    <source>
        <dbReference type="PROSITE-ProRule" id="PRU10137"/>
    </source>
</evidence>
<keyword evidence="2" id="KW-0238">DNA-binding</keyword>
<dbReference type="InterPro" id="IPR006118">
    <property type="entry name" value="Recombinase_CS"/>
</dbReference>
<gene>
    <name evidence="7" type="primary">pinR</name>
    <name evidence="7" type="ORF">NNJEOMEG_02576</name>
</gene>
<evidence type="ECO:0000256" key="3">
    <source>
        <dbReference type="ARBA" id="ARBA00023172"/>
    </source>
</evidence>
<dbReference type="InterPro" id="IPR036162">
    <property type="entry name" value="Resolvase-like_N_sf"/>
</dbReference>
<dbReference type="SUPFAM" id="SSF53041">
    <property type="entry name" value="Resolvase-like"/>
    <property type="match status" value="1"/>
</dbReference>
<dbReference type="GO" id="GO:0016787">
    <property type="term" value="F:hydrolase activity"/>
    <property type="evidence" value="ECO:0007669"/>
    <property type="project" value="UniProtKB-KW"/>
</dbReference>
<keyword evidence="7" id="KW-0378">Hydrolase</keyword>
<reference evidence="7 8" key="2">
    <citation type="submission" date="2020-05" db="EMBL/GenBank/DDBJ databases">
        <title>Draft genome sequence of Desulfovibrio sp. strainFSS-1.</title>
        <authorList>
            <person name="Shimoshige H."/>
            <person name="Kobayashi H."/>
            <person name="Maekawa T."/>
        </authorList>
    </citation>
    <scope>NUCLEOTIDE SEQUENCE [LARGE SCALE GENOMIC DNA]</scope>
    <source>
        <strain evidence="7 8">SIID29052-01</strain>
    </source>
</reference>
<dbReference type="Proteomes" id="UP000494245">
    <property type="component" value="Unassembled WGS sequence"/>
</dbReference>
<evidence type="ECO:0000256" key="4">
    <source>
        <dbReference type="PIRSR" id="PIRSR606118-50"/>
    </source>
</evidence>
<accession>A0A6V8LXD2</accession>
<comment type="caution">
    <text evidence="7">The sequence shown here is derived from an EMBL/GenBank/DDBJ whole genome shotgun (WGS) entry which is preliminary data.</text>
</comment>
<dbReference type="AlphaFoldDB" id="A0A6V8LXD2"/>
<feature type="active site" description="O-(5'-phospho-DNA)-serine intermediate" evidence="4 5">
    <location>
        <position position="10"/>
    </location>
</feature>
<dbReference type="Pfam" id="PF00239">
    <property type="entry name" value="Resolvase"/>
    <property type="match status" value="1"/>
</dbReference>
<dbReference type="EMBL" id="BLTE01000011">
    <property type="protein sequence ID" value="GFK94729.1"/>
    <property type="molecule type" value="Genomic_DNA"/>
</dbReference>
<dbReference type="GO" id="GO:0000150">
    <property type="term" value="F:DNA strand exchange activity"/>
    <property type="evidence" value="ECO:0007669"/>
    <property type="project" value="InterPro"/>
</dbReference>
<dbReference type="GO" id="GO:0003677">
    <property type="term" value="F:DNA binding"/>
    <property type="evidence" value="ECO:0007669"/>
    <property type="project" value="UniProtKB-KW"/>
</dbReference>
<evidence type="ECO:0000256" key="1">
    <source>
        <dbReference type="ARBA" id="ARBA00022908"/>
    </source>
</evidence>
<dbReference type="RefSeq" id="WP_173085082.1">
    <property type="nucleotide sequence ID" value="NZ_BLTE01000011.1"/>
</dbReference>
<reference evidence="7 8" key="1">
    <citation type="submission" date="2020-04" db="EMBL/GenBank/DDBJ databases">
        <authorList>
            <consortium name="Desulfovibrio sp. FSS-1 genome sequencing consortium"/>
            <person name="Shimoshige H."/>
            <person name="Kobayashi H."/>
            <person name="Maekawa T."/>
        </authorList>
    </citation>
    <scope>NUCLEOTIDE SEQUENCE [LARGE SCALE GENOMIC DNA]</scope>
    <source>
        <strain evidence="7 8">SIID29052-01</strain>
    </source>
</reference>
<dbReference type="PANTHER" id="PTHR30461:SF19">
    <property type="entry name" value="SITE-SPECIFIC RECOMBINASE RESOLVASE FAMILY"/>
    <property type="match status" value="1"/>
</dbReference>
<dbReference type="Gene3D" id="3.40.50.1390">
    <property type="entry name" value="Resolvase, N-terminal catalytic domain"/>
    <property type="match status" value="1"/>
</dbReference>
<dbReference type="CDD" id="cd03768">
    <property type="entry name" value="SR_ResInv"/>
    <property type="match status" value="1"/>
</dbReference>
<evidence type="ECO:0000256" key="2">
    <source>
        <dbReference type="ARBA" id="ARBA00023125"/>
    </source>
</evidence>
<dbReference type="GO" id="GO:0015074">
    <property type="term" value="P:DNA integration"/>
    <property type="evidence" value="ECO:0007669"/>
    <property type="project" value="UniProtKB-KW"/>
</dbReference>
<dbReference type="SMART" id="SM00857">
    <property type="entry name" value="Resolvase"/>
    <property type="match status" value="1"/>
</dbReference>
<dbReference type="PANTHER" id="PTHR30461">
    <property type="entry name" value="DNA-INVERTASE FROM LAMBDOID PROPHAGE"/>
    <property type="match status" value="1"/>
</dbReference>
<evidence type="ECO:0000259" key="6">
    <source>
        <dbReference type="PROSITE" id="PS51736"/>
    </source>
</evidence>
<sequence length="231" mass="25629">MNAAAYIRVSTSAQDMDNQRHELTEFAASLGMTISRWIEADGVSSRRSYADRRIDDVLRLRKGETLLVTELSRLARSTRQVLEVVEELGKRGVVTLVKKQGLRLNGADDVATKAVVTSLGLAADIERTMISDRTRSALARRKAEGQRLGMANKTPEFVAVTQAKGTEANRRRAAERTGNVEELLRSFKARGLSERGMVEELNRIGMPSPRGGNWSQATVNRMCRRIGLHHA</sequence>
<dbReference type="InterPro" id="IPR006119">
    <property type="entry name" value="Resolv_N"/>
</dbReference>
<organism evidence="7 8">
    <name type="scientific">Fundidesulfovibrio magnetotacticus</name>
    <dbReference type="NCBI Taxonomy" id="2730080"/>
    <lineage>
        <taxon>Bacteria</taxon>
        <taxon>Pseudomonadati</taxon>
        <taxon>Thermodesulfobacteriota</taxon>
        <taxon>Desulfovibrionia</taxon>
        <taxon>Desulfovibrionales</taxon>
        <taxon>Desulfovibrionaceae</taxon>
        <taxon>Fundidesulfovibrio</taxon>
    </lineage>
</organism>
<dbReference type="EC" id="3.1.22.-" evidence="7"/>
<keyword evidence="3" id="KW-0233">DNA recombination</keyword>
<protein>
    <submittedName>
        <fullName evidence="7">Serine recombinase PinR</fullName>
        <ecNumber evidence="7">3.1.22.-</ecNumber>
    </submittedName>
</protein>
<proteinExistence type="predicted"/>
<keyword evidence="8" id="KW-1185">Reference proteome</keyword>
<feature type="domain" description="Resolvase/invertase-type recombinase catalytic" evidence="6">
    <location>
        <begin position="2"/>
        <end position="145"/>
    </location>
</feature>
<evidence type="ECO:0000313" key="8">
    <source>
        <dbReference type="Proteomes" id="UP000494245"/>
    </source>
</evidence>
<dbReference type="PROSITE" id="PS51736">
    <property type="entry name" value="RECOMBINASES_3"/>
    <property type="match status" value="1"/>
</dbReference>
<dbReference type="InterPro" id="IPR050639">
    <property type="entry name" value="SSR_resolvase"/>
</dbReference>
<evidence type="ECO:0000313" key="7">
    <source>
        <dbReference type="EMBL" id="GFK94729.1"/>
    </source>
</evidence>
<keyword evidence="1" id="KW-0229">DNA integration</keyword>